<accession>A0ABN0XWL0</accession>
<keyword evidence="2" id="KW-1185">Reference proteome</keyword>
<protein>
    <submittedName>
        <fullName evidence="1">Uncharacterized protein</fullName>
    </submittedName>
</protein>
<dbReference type="EMBL" id="BAAAEI010000031">
    <property type="protein sequence ID" value="GAA0374964.1"/>
    <property type="molecule type" value="Genomic_DNA"/>
</dbReference>
<dbReference type="RefSeq" id="WP_343847527.1">
    <property type="nucleotide sequence ID" value="NZ_BAAAEI010000031.1"/>
</dbReference>
<reference evidence="1 2" key="1">
    <citation type="journal article" date="2019" name="Int. J. Syst. Evol. Microbiol.">
        <title>The Global Catalogue of Microorganisms (GCM) 10K type strain sequencing project: providing services to taxonomists for standard genome sequencing and annotation.</title>
        <authorList>
            <consortium name="The Broad Institute Genomics Platform"/>
            <consortium name="The Broad Institute Genome Sequencing Center for Infectious Disease"/>
            <person name="Wu L."/>
            <person name="Ma J."/>
        </authorList>
    </citation>
    <scope>NUCLEOTIDE SEQUENCE [LARGE SCALE GENOMIC DNA]</scope>
    <source>
        <strain evidence="1 2">JCM 13378</strain>
    </source>
</reference>
<evidence type="ECO:0000313" key="2">
    <source>
        <dbReference type="Proteomes" id="UP001501757"/>
    </source>
</evidence>
<gene>
    <name evidence="1" type="ORF">GCM10009092_44000</name>
</gene>
<evidence type="ECO:0000313" key="1">
    <source>
        <dbReference type="EMBL" id="GAA0374964.1"/>
    </source>
</evidence>
<sequence>MKNRAMLIVNSTLTLIAALLLILSKPAYSQISKAGYLEVKAEGNESRDGFVYSAMLSPQGQNSLPIFQPGDEVTVTVSHDTPIEIVVWTQHWEKYAGKKCKGGGLFSKRKCKKTYHHSYPEDKHLKKPSNGWNIKIGLQGLPDGAKCTAQDPVLKPQTTLNQKLIVNYPARLCIVGGGSIKRPSSIPGDGSAKSEVTLLRSIKTTEFQLWYEVKRKYVKEN</sequence>
<proteinExistence type="predicted"/>
<comment type="caution">
    <text evidence="1">The sequence shown here is derived from an EMBL/GenBank/DDBJ whole genome shotgun (WGS) entry which is preliminary data.</text>
</comment>
<organism evidence="1 2">
    <name type="scientific">Bowmanella denitrificans</name>
    <dbReference type="NCBI Taxonomy" id="366582"/>
    <lineage>
        <taxon>Bacteria</taxon>
        <taxon>Pseudomonadati</taxon>
        <taxon>Pseudomonadota</taxon>
        <taxon>Gammaproteobacteria</taxon>
        <taxon>Alteromonadales</taxon>
        <taxon>Alteromonadaceae</taxon>
        <taxon>Bowmanella</taxon>
    </lineage>
</organism>
<name>A0ABN0XWL0_9ALTE</name>
<dbReference type="Proteomes" id="UP001501757">
    <property type="component" value="Unassembled WGS sequence"/>
</dbReference>